<gene>
    <name evidence="2" type="ORF">GA0070620_3630</name>
</gene>
<protein>
    <submittedName>
        <fullName evidence="2">Uridine kinase</fullName>
    </submittedName>
</protein>
<evidence type="ECO:0000256" key="1">
    <source>
        <dbReference type="SAM" id="MobiDB-lite"/>
    </source>
</evidence>
<reference evidence="3" key="1">
    <citation type="submission" date="2016-06" db="EMBL/GenBank/DDBJ databases">
        <authorList>
            <person name="Varghese N."/>
        </authorList>
    </citation>
    <scope>NUCLEOTIDE SEQUENCE [LARGE SCALE GENOMIC DNA]</scope>
    <source>
        <strain evidence="3">DSM 45344</strain>
    </source>
</reference>
<dbReference type="PATRIC" id="fig|307121.4.peg.3702"/>
<dbReference type="STRING" id="307121.GA0070620_3630"/>
<feature type="region of interest" description="Disordered" evidence="1">
    <location>
        <begin position="199"/>
        <end position="225"/>
    </location>
</feature>
<evidence type="ECO:0000313" key="3">
    <source>
        <dbReference type="Proteomes" id="UP000199393"/>
    </source>
</evidence>
<evidence type="ECO:0000313" key="2">
    <source>
        <dbReference type="EMBL" id="SBV28098.1"/>
    </source>
</evidence>
<keyword evidence="2" id="KW-0418">Kinase</keyword>
<dbReference type="EMBL" id="LT598496">
    <property type="protein sequence ID" value="SBV28098.1"/>
    <property type="molecule type" value="Genomic_DNA"/>
</dbReference>
<keyword evidence="2" id="KW-0808">Transferase</keyword>
<keyword evidence="3" id="KW-1185">Reference proteome</keyword>
<dbReference type="InterPro" id="IPR027417">
    <property type="entry name" value="P-loop_NTPase"/>
</dbReference>
<name>A0A1C3N699_9ACTN</name>
<dbReference type="SUPFAM" id="SSF52540">
    <property type="entry name" value="P-loop containing nucleoside triphosphate hydrolases"/>
    <property type="match status" value="1"/>
</dbReference>
<accession>A0A1C3N699</accession>
<organism evidence="2 3">
    <name type="scientific">Micromonospora krabiensis</name>
    <dbReference type="NCBI Taxonomy" id="307121"/>
    <lineage>
        <taxon>Bacteria</taxon>
        <taxon>Bacillati</taxon>
        <taxon>Actinomycetota</taxon>
        <taxon>Actinomycetes</taxon>
        <taxon>Micromonosporales</taxon>
        <taxon>Micromonosporaceae</taxon>
        <taxon>Micromonospora</taxon>
    </lineage>
</organism>
<sequence>MNHPHRVVLLAGPSGSGKSYIAARTGLPVLCLDDFYKDGDDPTLPRRNGQVDWESPLSWDAEAAVETIARLAREGQADVPVYAIGADRRVSTRPFDIAGSPLFVAEGIFAAEIVAECRRRGLLAGAYALRRPRGATFLRRLARDLGEQRKAPRVLIRRGLLLLRTEPTVLRRQTGLGAEAARGRVVLRRVAALLAGHPHRAGHPTAHHGGPGHPHPPGQSSNSVA</sequence>
<dbReference type="GO" id="GO:0016301">
    <property type="term" value="F:kinase activity"/>
    <property type="evidence" value="ECO:0007669"/>
    <property type="project" value="UniProtKB-KW"/>
</dbReference>
<proteinExistence type="predicted"/>
<dbReference type="AlphaFoldDB" id="A0A1C3N699"/>
<dbReference type="Proteomes" id="UP000199393">
    <property type="component" value="Chromosome I"/>
</dbReference>
<dbReference type="Gene3D" id="3.40.50.300">
    <property type="entry name" value="P-loop containing nucleotide triphosphate hydrolases"/>
    <property type="match status" value="1"/>
</dbReference>